<keyword evidence="6" id="KW-1185">Reference proteome</keyword>
<comment type="caution">
    <text evidence="5">The sequence shown here is derived from an EMBL/GenBank/DDBJ whole genome shotgun (WGS) entry which is preliminary data.</text>
</comment>
<keyword evidence="2" id="KW-0539">Nucleus</keyword>
<evidence type="ECO:0000256" key="2">
    <source>
        <dbReference type="ARBA" id="ARBA00023242"/>
    </source>
</evidence>
<name>A0AAD4N973_9BILA</name>
<dbReference type="Proteomes" id="UP001201812">
    <property type="component" value="Unassembled WGS sequence"/>
</dbReference>
<sequence>MSSSNASSELENYQLQLQQVEAALVAEPENEELLKLKDDLCEIINLQKELLLGDTSSSSAITQSSQPIDRINWKVGDRCLAPSKNGQRYVAMIDGISQDKHMVRLSDLSVAPVEEKKNYIFLSNKQNNGPKKEWQLERERRKLRAQKKEQRRKTLEETKEQEKNKWLNFNAKASAKGIKGLKRVEASSSAADGGKLSGSRQVASLSSRKDLQAFGATNRGNMESLF</sequence>
<gene>
    <name evidence="5" type="ORF">DdX_05405</name>
</gene>
<evidence type="ECO:0000256" key="4">
    <source>
        <dbReference type="SAM" id="MobiDB-lite"/>
    </source>
</evidence>
<dbReference type="AlphaFoldDB" id="A0AAD4N973"/>
<dbReference type="EMBL" id="JAKKPZ010000006">
    <property type="protein sequence ID" value="KAI1720036.1"/>
    <property type="molecule type" value="Genomic_DNA"/>
</dbReference>
<reference evidence="5" key="1">
    <citation type="submission" date="2022-01" db="EMBL/GenBank/DDBJ databases">
        <title>Genome Sequence Resource for Two Populations of Ditylenchus destructor, the Migratory Endoparasitic Phytonematode.</title>
        <authorList>
            <person name="Zhang H."/>
            <person name="Lin R."/>
            <person name="Xie B."/>
        </authorList>
    </citation>
    <scope>NUCLEOTIDE SEQUENCE</scope>
    <source>
        <strain evidence="5">BazhouSP</strain>
    </source>
</reference>
<keyword evidence="3" id="KW-0175">Coiled coil</keyword>
<comment type="subcellular location">
    <subcellularLocation>
        <location evidence="1">Nucleus</location>
    </subcellularLocation>
</comment>
<evidence type="ECO:0000313" key="5">
    <source>
        <dbReference type="EMBL" id="KAI1720036.1"/>
    </source>
</evidence>
<evidence type="ECO:0000256" key="3">
    <source>
        <dbReference type="SAM" id="Coils"/>
    </source>
</evidence>
<evidence type="ECO:0000313" key="6">
    <source>
        <dbReference type="Proteomes" id="UP001201812"/>
    </source>
</evidence>
<protein>
    <submittedName>
        <fullName evidence="5">Survival of motor neuron-related-splicing factor 30</fullName>
    </submittedName>
</protein>
<dbReference type="GO" id="GO:0005634">
    <property type="term" value="C:nucleus"/>
    <property type="evidence" value="ECO:0007669"/>
    <property type="project" value="UniProtKB-SubCell"/>
</dbReference>
<feature type="coiled-coil region" evidence="3">
    <location>
        <begin position="133"/>
        <end position="165"/>
    </location>
</feature>
<feature type="region of interest" description="Disordered" evidence="4">
    <location>
        <begin position="187"/>
        <end position="226"/>
    </location>
</feature>
<dbReference type="PANTHER" id="PTHR46297">
    <property type="entry name" value="ZINC FINGER CCCH-TYPE WITH G PATCH DOMAIN-CONTAINING PROTEIN"/>
    <property type="match status" value="1"/>
</dbReference>
<organism evidence="5 6">
    <name type="scientific">Ditylenchus destructor</name>
    <dbReference type="NCBI Taxonomy" id="166010"/>
    <lineage>
        <taxon>Eukaryota</taxon>
        <taxon>Metazoa</taxon>
        <taxon>Ecdysozoa</taxon>
        <taxon>Nematoda</taxon>
        <taxon>Chromadorea</taxon>
        <taxon>Rhabditida</taxon>
        <taxon>Tylenchina</taxon>
        <taxon>Tylenchomorpha</taxon>
        <taxon>Sphaerularioidea</taxon>
        <taxon>Anguinidae</taxon>
        <taxon>Anguininae</taxon>
        <taxon>Ditylenchus</taxon>
    </lineage>
</organism>
<evidence type="ECO:0000256" key="1">
    <source>
        <dbReference type="ARBA" id="ARBA00004123"/>
    </source>
</evidence>
<accession>A0AAD4N973</accession>
<proteinExistence type="predicted"/>